<dbReference type="GO" id="GO:0017136">
    <property type="term" value="F:histone deacetylase activity, NAD-dependent"/>
    <property type="evidence" value="ECO:0007669"/>
    <property type="project" value="TreeGrafter"/>
</dbReference>
<evidence type="ECO:0000256" key="4">
    <source>
        <dbReference type="PROSITE-ProRule" id="PRU00236"/>
    </source>
</evidence>
<dbReference type="EC" id="2.3.1.286" evidence="1"/>
<dbReference type="PROSITE" id="PS50305">
    <property type="entry name" value="SIRTUIN"/>
    <property type="match status" value="1"/>
</dbReference>
<organism evidence="6">
    <name type="scientific">uncultured Sulfurovum sp</name>
    <dbReference type="NCBI Taxonomy" id="269237"/>
    <lineage>
        <taxon>Bacteria</taxon>
        <taxon>Pseudomonadati</taxon>
        <taxon>Campylobacterota</taxon>
        <taxon>Epsilonproteobacteria</taxon>
        <taxon>Campylobacterales</taxon>
        <taxon>Sulfurovaceae</taxon>
        <taxon>Sulfurovum</taxon>
        <taxon>environmental samples</taxon>
    </lineage>
</organism>
<feature type="binding site" evidence="4">
    <location>
        <position position="127"/>
    </location>
    <ligand>
        <name>Zn(2+)</name>
        <dbReference type="ChEBI" id="CHEBI:29105"/>
    </ligand>
</feature>
<feature type="binding site" evidence="4">
    <location>
        <position position="143"/>
    </location>
    <ligand>
        <name>Zn(2+)</name>
        <dbReference type="ChEBI" id="CHEBI:29105"/>
    </ligand>
</feature>
<dbReference type="GO" id="GO:0070403">
    <property type="term" value="F:NAD+ binding"/>
    <property type="evidence" value="ECO:0007669"/>
    <property type="project" value="InterPro"/>
</dbReference>
<dbReference type="InterPro" id="IPR003000">
    <property type="entry name" value="Sirtuin"/>
</dbReference>
<gene>
    <name evidence="6" type="ORF">HELGO_WM15110</name>
</gene>
<dbReference type="InterPro" id="IPR050134">
    <property type="entry name" value="NAD-dep_sirtuin_deacylases"/>
</dbReference>
<protein>
    <recommendedName>
        <fullName evidence="1">protein acetyllysine N-acetyltransferase</fullName>
        <ecNumber evidence="1">2.3.1.286</ecNumber>
    </recommendedName>
</protein>
<keyword evidence="4" id="KW-0479">Metal-binding</keyword>
<dbReference type="AlphaFoldDB" id="A0A6S6T3R0"/>
<evidence type="ECO:0000256" key="2">
    <source>
        <dbReference type="ARBA" id="ARBA00022679"/>
    </source>
</evidence>
<evidence type="ECO:0000256" key="3">
    <source>
        <dbReference type="ARBA" id="ARBA00023027"/>
    </source>
</evidence>
<keyword evidence="3" id="KW-0520">NAD</keyword>
<dbReference type="PANTHER" id="PTHR11085:SF4">
    <property type="entry name" value="NAD-DEPENDENT PROTEIN DEACYLASE"/>
    <property type="match status" value="1"/>
</dbReference>
<dbReference type="Gene3D" id="3.30.1600.10">
    <property type="entry name" value="SIR2/SIRT2 'Small Domain"/>
    <property type="match status" value="1"/>
</dbReference>
<feature type="binding site" evidence="4">
    <location>
        <position position="124"/>
    </location>
    <ligand>
        <name>Zn(2+)</name>
        <dbReference type="ChEBI" id="CHEBI:29105"/>
    </ligand>
</feature>
<dbReference type="InterPro" id="IPR026591">
    <property type="entry name" value="Sirtuin_cat_small_dom_sf"/>
</dbReference>
<name>A0A6S6T3R0_9BACT</name>
<reference evidence="6" key="1">
    <citation type="submission" date="2020-01" db="EMBL/GenBank/DDBJ databases">
        <authorList>
            <person name="Meier V. D."/>
            <person name="Meier V D."/>
        </authorList>
    </citation>
    <scope>NUCLEOTIDE SEQUENCE</scope>
    <source>
        <strain evidence="6">HLG_WM_MAG_02</strain>
    </source>
</reference>
<feature type="binding site" evidence="4">
    <location>
        <position position="146"/>
    </location>
    <ligand>
        <name>Zn(2+)</name>
        <dbReference type="ChEBI" id="CHEBI:29105"/>
    </ligand>
</feature>
<feature type="active site" description="Proton acceptor" evidence="4">
    <location>
        <position position="116"/>
    </location>
</feature>
<evidence type="ECO:0000313" key="6">
    <source>
        <dbReference type="EMBL" id="CAA6811265.1"/>
    </source>
</evidence>
<feature type="domain" description="Deacetylase sirtuin-type" evidence="5">
    <location>
        <begin position="1"/>
        <end position="240"/>
    </location>
</feature>
<keyword evidence="2" id="KW-0808">Transferase</keyword>
<proteinExistence type="predicted"/>
<dbReference type="Pfam" id="PF02146">
    <property type="entry name" value="SIR2"/>
    <property type="match status" value="1"/>
</dbReference>
<dbReference type="InterPro" id="IPR026590">
    <property type="entry name" value="Ssirtuin_cat_dom"/>
</dbReference>
<evidence type="ECO:0000256" key="1">
    <source>
        <dbReference type="ARBA" id="ARBA00012928"/>
    </source>
</evidence>
<sequence>MNNNQIDKKIDKKIYIVSGAGLSAESGIRTFRDTDGLWEEYTIEEVCSVGGFEKDRQKVLDFYDARRADLEQKEPNHAHKKLAELANAYPNNIVMLTQNVDDMLERAGCKNLIHLHGTLTDLRCEDCGKVFPIAYKTQEGAICPACNSTNIRHNVVMFGEAAPEYQHLSKLYAQADMVVVIGTSGQVIDTAYMARQVKESILNNLDVDEFHDKAFKHKFYLPATQAVDEVCALIENFLEA</sequence>
<dbReference type="EMBL" id="CACVAZ010000066">
    <property type="protein sequence ID" value="CAA6811265.1"/>
    <property type="molecule type" value="Genomic_DNA"/>
</dbReference>
<keyword evidence="4" id="KW-0862">Zinc</keyword>
<dbReference type="PANTHER" id="PTHR11085">
    <property type="entry name" value="NAD-DEPENDENT PROTEIN DEACYLASE SIRTUIN-5, MITOCHONDRIAL-RELATED"/>
    <property type="match status" value="1"/>
</dbReference>
<dbReference type="GO" id="GO:0046872">
    <property type="term" value="F:metal ion binding"/>
    <property type="evidence" value="ECO:0007669"/>
    <property type="project" value="UniProtKB-KW"/>
</dbReference>
<evidence type="ECO:0000259" key="5">
    <source>
        <dbReference type="PROSITE" id="PS50305"/>
    </source>
</evidence>
<dbReference type="SUPFAM" id="SSF52467">
    <property type="entry name" value="DHS-like NAD/FAD-binding domain"/>
    <property type="match status" value="1"/>
</dbReference>
<dbReference type="Gene3D" id="3.40.50.1220">
    <property type="entry name" value="TPP-binding domain"/>
    <property type="match status" value="1"/>
</dbReference>
<dbReference type="InterPro" id="IPR029035">
    <property type="entry name" value="DHS-like_NAD/FAD-binding_dom"/>
</dbReference>
<accession>A0A6S6T3R0</accession>